<dbReference type="AlphaFoldDB" id="A0A9E8N5V6"/>
<dbReference type="KEGG" id="dpf:ON006_21680"/>
<feature type="domain" description="DUF4240" evidence="1">
    <location>
        <begin position="11"/>
        <end position="107"/>
    </location>
</feature>
<protein>
    <submittedName>
        <fullName evidence="2">DUF4240 domain-containing protein</fullName>
    </submittedName>
</protein>
<sequence length="130" mass="15282">MSTLSPLEVSTDFWAIIDKANRERAKMALILELMTREEIISFHNQFLNLATAILGQEYIQYMDPGTSEDGADDVTRWIVGQGRDYYLDIYEHPQKTPASVEPHSKQQVYYEIPRVFFRRFEEDIWSAEEE</sequence>
<dbReference type="Pfam" id="PF14024">
    <property type="entry name" value="DUF4240"/>
    <property type="match status" value="1"/>
</dbReference>
<dbReference type="InterPro" id="IPR025334">
    <property type="entry name" value="DUF4240"/>
</dbReference>
<dbReference type="Proteomes" id="UP001164653">
    <property type="component" value="Chromosome"/>
</dbReference>
<evidence type="ECO:0000313" key="2">
    <source>
        <dbReference type="EMBL" id="WAC10355.1"/>
    </source>
</evidence>
<dbReference type="EMBL" id="CP112998">
    <property type="protein sequence ID" value="WAC10355.1"/>
    <property type="molecule type" value="Genomic_DNA"/>
</dbReference>
<gene>
    <name evidence="2" type="ORF">ON006_21680</name>
</gene>
<organism evidence="2 3">
    <name type="scientific">Dyadobacter pollutisoli</name>
    <dbReference type="NCBI Taxonomy" id="2910158"/>
    <lineage>
        <taxon>Bacteria</taxon>
        <taxon>Pseudomonadati</taxon>
        <taxon>Bacteroidota</taxon>
        <taxon>Cytophagia</taxon>
        <taxon>Cytophagales</taxon>
        <taxon>Spirosomataceae</taxon>
        <taxon>Dyadobacter</taxon>
    </lineage>
</organism>
<reference evidence="2" key="1">
    <citation type="submission" date="2022-11" db="EMBL/GenBank/DDBJ databases">
        <title>Dyadobacter pollutisoli sp. nov., isolated from plastic dumped soil.</title>
        <authorList>
            <person name="Kim J.M."/>
            <person name="Kim K.R."/>
            <person name="Lee J.K."/>
            <person name="Hao L."/>
            <person name="Jeon C.O."/>
        </authorList>
    </citation>
    <scope>NUCLEOTIDE SEQUENCE</scope>
    <source>
        <strain evidence="2">U1</strain>
    </source>
</reference>
<evidence type="ECO:0000313" key="3">
    <source>
        <dbReference type="Proteomes" id="UP001164653"/>
    </source>
</evidence>
<keyword evidence="3" id="KW-1185">Reference proteome</keyword>
<accession>A0A9E8N5V6</accession>
<proteinExistence type="predicted"/>
<dbReference type="RefSeq" id="WP_244824450.1">
    <property type="nucleotide sequence ID" value="NZ_CP112998.1"/>
</dbReference>
<evidence type="ECO:0000259" key="1">
    <source>
        <dbReference type="Pfam" id="PF14024"/>
    </source>
</evidence>
<name>A0A9E8N5V6_9BACT</name>